<proteinExistence type="predicted"/>
<sequence length="399" mass="45991">MKTLNPLILLLFIAFSSCSKEKMSSKKQWFKGNLHTHSYWSDGDEFPEIIMDWYKSNDYQFVALTDHNTLAEGDKWITISGDSIYQKAFKNYLNTYGSNWVNHRMDSLNQIQVKLKTYNEYKTKFEEDGKFLIIQSEEITDHFNNKPIHINATNVKQKINPQGGNSVLEVMQNNLDAAAKQKKALNIPMITHINHPNFGYAIGLEEMKALKNEQFFEVYNGHPTVHNSGDADHMSTEMMWDYINIAYIENNKPLMYGLATDDSHHYHRKGSKWSNAGRGWIMVQADSLNPKSLINAMEAGQFYASTGVELKDLSFKNNMLFVEVKEDKNTTYKISFIGCKKGQGEPEEFATNEGNKANFKLTNEMLYVRCKITSSKLHQNPIEDLLFENAWTQPFTFSE</sequence>
<gene>
    <name evidence="1" type="ORF">M3P09_16460</name>
</gene>
<name>A0ABT0QHY2_9FLAO</name>
<comment type="caution">
    <text evidence="1">The sequence shown here is derived from an EMBL/GenBank/DDBJ whole genome shotgun (WGS) entry which is preliminary data.</text>
</comment>
<dbReference type="InterPro" id="IPR052018">
    <property type="entry name" value="PHP_domain"/>
</dbReference>
<dbReference type="InterPro" id="IPR016195">
    <property type="entry name" value="Pol/histidinol_Pase-like"/>
</dbReference>
<organism evidence="1 2">
    <name type="scientific">Jejuia spongiicola</name>
    <dbReference type="NCBI Taxonomy" id="2942207"/>
    <lineage>
        <taxon>Bacteria</taxon>
        <taxon>Pseudomonadati</taxon>
        <taxon>Bacteroidota</taxon>
        <taxon>Flavobacteriia</taxon>
        <taxon>Flavobacteriales</taxon>
        <taxon>Flavobacteriaceae</taxon>
        <taxon>Jejuia</taxon>
    </lineage>
</organism>
<evidence type="ECO:0000313" key="2">
    <source>
        <dbReference type="Proteomes" id="UP001165381"/>
    </source>
</evidence>
<dbReference type="PANTHER" id="PTHR42924">
    <property type="entry name" value="EXONUCLEASE"/>
    <property type="match status" value="1"/>
</dbReference>
<dbReference type="Gene3D" id="3.20.20.140">
    <property type="entry name" value="Metal-dependent hydrolases"/>
    <property type="match status" value="1"/>
</dbReference>
<reference evidence="1" key="1">
    <citation type="submission" date="2022-05" db="EMBL/GenBank/DDBJ databases">
        <authorList>
            <person name="Park J.-S."/>
        </authorList>
    </citation>
    <scope>NUCLEOTIDE SEQUENCE</scope>
    <source>
        <strain evidence="1">2012CJ34-3</strain>
    </source>
</reference>
<protein>
    <submittedName>
        <fullName evidence="1">Histidinol-phosphatase</fullName>
    </submittedName>
</protein>
<dbReference type="EMBL" id="JAMFLZ010000010">
    <property type="protein sequence ID" value="MCL6296601.1"/>
    <property type="molecule type" value="Genomic_DNA"/>
</dbReference>
<evidence type="ECO:0000313" key="1">
    <source>
        <dbReference type="EMBL" id="MCL6296601.1"/>
    </source>
</evidence>
<dbReference type="RefSeq" id="WP_249973959.1">
    <property type="nucleotide sequence ID" value="NZ_JAMFLZ010000010.1"/>
</dbReference>
<accession>A0ABT0QHY2</accession>
<dbReference type="Proteomes" id="UP001165381">
    <property type="component" value="Unassembled WGS sequence"/>
</dbReference>
<dbReference type="PANTHER" id="PTHR42924:SF11">
    <property type="entry name" value="POLYMERASE_HISTIDINOL PHOSPHATASE N-TERMINAL DOMAIN-CONTAINING PROTEIN"/>
    <property type="match status" value="1"/>
</dbReference>
<keyword evidence="2" id="KW-1185">Reference proteome</keyword>
<dbReference type="SUPFAM" id="SSF89550">
    <property type="entry name" value="PHP domain-like"/>
    <property type="match status" value="1"/>
</dbReference>
<dbReference type="PROSITE" id="PS51257">
    <property type="entry name" value="PROKAR_LIPOPROTEIN"/>
    <property type="match status" value="1"/>
</dbReference>